<dbReference type="Pfam" id="PF20160">
    <property type="entry name" value="C-JID"/>
    <property type="match status" value="1"/>
</dbReference>
<dbReference type="Gene3D" id="3.80.10.10">
    <property type="entry name" value="Ribonuclease Inhibitor"/>
    <property type="match status" value="2"/>
</dbReference>
<dbReference type="InterPro" id="IPR032675">
    <property type="entry name" value="LRR_dom_sf"/>
</dbReference>
<evidence type="ECO:0000313" key="5">
    <source>
        <dbReference type="EMBL" id="KAK9950451.1"/>
    </source>
</evidence>
<dbReference type="InterPro" id="IPR045344">
    <property type="entry name" value="C-JID"/>
</dbReference>
<gene>
    <name evidence="5" type="ORF">M0R45_005942</name>
</gene>
<keyword evidence="6" id="KW-1185">Reference proteome</keyword>
<proteinExistence type="predicted"/>
<comment type="caution">
    <text evidence="5">The sequence shown here is derived from an EMBL/GenBank/DDBJ whole genome shotgun (WGS) entry which is preliminary data.</text>
</comment>
<feature type="region of interest" description="Disordered" evidence="3">
    <location>
        <begin position="578"/>
        <end position="606"/>
    </location>
</feature>
<dbReference type="AlphaFoldDB" id="A0AAW1YP23"/>
<dbReference type="GO" id="GO:0006952">
    <property type="term" value="P:defense response"/>
    <property type="evidence" value="ECO:0007669"/>
    <property type="project" value="InterPro"/>
</dbReference>
<dbReference type="Pfam" id="PF07725">
    <property type="entry name" value="LRR_3"/>
    <property type="match status" value="1"/>
</dbReference>
<protein>
    <recommendedName>
        <fullName evidence="4">C-JID domain-containing protein</fullName>
    </recommendedName>
</protein>
<evidence type="ECO:0000256" key="2">
    <source>
        <dbReference type="ARBA" id="ARBA00022737"/>
    </source>
</evidence>
<feature type="compositionally biased region" description="Basic residues" evidence="3">
    <location>
        <begin position="596"/>
        <end position="606"/>
    </location>
</feature>
<dbReference type="PANTHER" id="PTHR11017">
    <property type="entry name" value="LEUCINE-RICH REPEAT-CONTAINING PROTEIN"/>
    <property type="match status" value="1"/>
</dbReference>
<reference evidence="5 6" key="1">
    <citation type="journal article" date="2023" name="G3 (Bethesda)">
        <title>A chromosome-length genome assembly and annotation of blackberry (Rubus argutus, cv. 'Hillquist').</title>
        <authorList>
            <person name="Bruna T."/>
            <person name="Aryal R."/>
            <person name="Dudchenko O."/>
            <person name="Sargent D.J."/>
            <person name="Mead D."/>
            <person name="Buti M."/>
            <person name="Cavallini A."/>
            <person name="Hytonen T."/>
            <person name="Andres J."/>
            <person name="Pham M."/>
            <person name="Weisz D."/>
            <person name="Mascagni F."/>
            <person name="Usai G."/>
            <person name="Natali L."/>
            <person name="Bassil N."/>
            <person name="Fernandez G.E."/>
            <person name="Lomsadze A."/>
            <person name="Armour M."/>
            <person name="Olukolu B."/>
            <person name="Poorten T."/>
            <person name="Britton C."/>
            <person name="Davik J."/>
            <person name="Ashrafi H."/>
            <person name="Aiden E.L."/>
            <person name="Borodovsky M."/>
            <person name="Worthington M."/>
        </authorList>
    </citation>
    <scope>NUCLEOTIDE SEQUENCE [LARGE SCALE GENOMIC DNA]</scope>
    <source>
        <strain evidence="5">PI 553951</strain>
    </source>
</reference>
<dbReference type="PANTHER" id="PTHR11017:SF479">
    <property type="entry name" value="DISEASE RESISTANCE PROTEIN (TIR-NBS-LRR CLASS) FAMILY"/>
    <property type="match status" value="1"/>
</dbReference>
<dbReference type="InterPro" id="IPR011713">
    <property type="entry name" value="Leu-rich_rpt_3"/>
</dbReference>
<dbReference type="Proteomes" id="UP001457282">
    <property type="component" value="Unassembled WGS sequence"/>
</dbReference>
<accession>A0AAW1YP23</accession>
<evidence type="ECO:0000256" key="1">
    <source>
        <dbReference type="ARBA" id="ARBA00022614"/>
    </source>
</evidence>
<name>A0AAW1YP23_RUBAR</name>
<keyword evidence="2" id="KW-0677">Repeat</keyword>
<feature type="domain" description="C-JID" evidence="4">
    <location>
        <begin position="433"/>
        <end position="561"/>
    </location>
</feature>
<sequence length="606" mass="68741">MASSSAIQPPEKHDVFISFRGKDTPANLSGFHSTSNVVRNDSDLVEQVIKDILTKLRRGSSSDFTGLVGVETRIQQILLLYTYENIRHVLENSTGTATVKSICLNTWKIKQIKLADPQVFTRMYNLIFLKFYSGMGFYKLFPYDPPFNISLEDGEMEHFLDLESFPDSLRYLHWEDYPFKSLPSQSPKNLVELHMPKSKLERLWTDGQSPENLKRINLRDSKNLVEIPDLSKREKYSNLPNSIYKMKFLKQLNLADCFRFDCFPEILEPMEHLEELCLSGTAIKQLPESIENLVGLKFLGLRSLIESIPPLGQLSELTSLDISNCKRLQSLPKVPCLLETLTANGCTTLKTVSFSMTAIKRGSDQIDGSFELGEGKHIFVNCLDLDENARRDIMNAAQARIMRGATAAVLSKRKDTSTQLFDTWDDVSACVVCPGNEIPKWFSHQTEGSLININLPPHSADETFLGFAVSAINVDDCDEVLNCRYNFKFNNGQCRGYVFCLETVWCSQDHVFVWYLPFIFNDTVWCTEASFEFCIGFDDIYGNRVEGNQMKRWGVCLLYAQGQDAVAVKTKRPRAECEASGSEIVSDPGASEIQRPKKKTHTPNYL</sequence>
<organism evidence="5 6">
    <name type="scientific">Rubus argutus</name>
    <name type="common">Southern blackberry</name>
    <dbReference type="NCBI Taxonomy" id="59490"/>
    <lineage>
        <taxon>Eukaryota</taxon>
        <taxon>Viridiplantae</taxon>
        <taxon>Streptophyta</taxon>
        <taxon>Embryophyta</taxon>
        <taxon>Tracheophyta</taxon>
        <taxon>Spermatophyta</taxon>
        <taxon>Magnoliopsida</taxon>
        <taxon>eudicotyledons</taxon>
        <taxon>Gunneridae</taxon>
        <taxon>Pentapetalae</taxon>
        <taxon>rosids</taxon>
        <taxon>fabids</taxon>
        <taxon>Rosales</taxon>
        <taxon>Rosaceae</taxon>
        <taxon>Rosoideae</taxon>
        <taxon>Rosoideae incertae sedis</taxon>
        <taxon>Rubus</taxon>
    </lineage>
</organism>
<dbReference type="EMBL" id="JBEDUW010000001">
    <property type="protein sequence ID" value="KAK9950451.1"/>
    <property type="molecule type" value="Genomic_DNA"/>
</dbReference>
<dbReference type="SUPFAM" id="SSF52058">
    <property type="entry name" value="L domain-like"/>
    <property type="match status" value="1"/>
</dbReference>
<dbReference type="InterPro" id="IPR044974">
    <property type="entry name" value="Disease_R_plants"/>
</dbReference>
<evidence type="ECO:0000256" key="3">
    <source>
        <dbReference type="SAM" id="MobiDB-lite"/>
    </source>
</evidence>
<keyword evidence="1" id="KW-0433">Leucine-rich repeat</keyword>
<evidence type="ECO:0000259" key="4">
    <source>
        <dbReference type="Pfam" id="PF20160"/>
    </source>
</evidence>
<evidence type="ECO:0000313" key="6">
    <source>
        <dbReference type="Proteomes" id="UP001457282"/>
    </source>
</evidence>